<feature type="region of interest" description="Disordered" evidence="20">
    <location>
        <begin position="1129"/>
        <end position="1150"/>
    </location>
</feature>
<feature type="compositionally biased region" description="Basic and acidic residues" evidence="20">
    <location>
        <begin position="1063"/>
        <end position="1074"/>
    </location>
</feature>
<evidence type="ECO:0000256" key="15">
    <source>
        <dbReference type="ARBA" id="ARBA00060409"/>
    </source>
</evidence>
<dbReference type="CDD" id="cd21911">
    <property type="entry name" value="CC1_SLMAP"/>
    <property type="match status" value="1"/>
</dbReference>
<keyword evidence="4" id="KW-1003">Cell membrane</keyword>
<keyword evidence="13" id="KW-0206">Cytoskeleton</keyword>
<evidence type="ECO:0000256" key="6">
    <source>
        <dbReference type="ARBA" id="ARBA00022553"/>
    </source>
</evidence>
<dbReference type="InterPro" id="IPR000253">
    <property type="entry name" value="FHA_dom"/>
</dbReference>
<feature type="region of interest" description="Disordered" evidence="20">
    <location>
        <begin position="461"/>
        <end position="483"/>
    </location>
</feature>
<dbReference type="PANTHER" id="PTHR15715:SF37">
    <property type="entry name" value="LD47843P"/>
    <property type="match status" value="1"/>
</dbReference>
<feature type="compositionally biased region" description="Basic and acidic residues" evidence="20">
    <location>
        <begin position="716"/>
        <end position="741"/>
    </location>
</feature>
<comment type="function">
    <text evidence="14">Associates with the striatin-interacting phosphatase and kinase (STRIPAK) core complex, forming the extended (SIKE1:SLMAP)STRIPAK complex. The (SIKE1:SLMAP)STRIPAK complex dephosphorylates STK3 leading to the inhibition of Hippo signaling and the control of cell growth. May play a role during myoblast fusion.</text>
</comment>
<organism evidence="22">
    <name type="scientific">Hirondellea gigas</name>
    <dbReference type="NCBI Taxonomy" id="1518452"/>
    <lineage>
        <taxon>Eukaryota</taxon>
        <taxon>Metazoa</taxon>
        <taxon>Ecdysozoa</taxon>
        <taxon>Arthropoda</taxon>
        <taxon>Crustacea</taxon>
        <taxon>Multicrustacea</taxon>
        <taxon>Malacostraca</taxon>
        <taxon>Eumalacostraca</taxon>
        <taxon>Peracarida</taxon>
        <taxon>Amphipoda</taxon>
        <taxon>Amphilochidea</taxon>
        <taxon>Lysianassida</taxon>
        <taxon>Lysianassidira</taxon>
        <taxon>Lysianassoidea</taxon>
        <taxon>Lysianassidae</taxon>
        <taxon>Hirondellea</taxon>
    </lineage>
</organism>
<feature type="region of interest" description="Disordered" evidence="20">
    <location>
        <begin position="1217"/>
        <end position="1256"/>
    </location>
</feature>
<keyword evidence="7" id="KW-0812">Transmembrane</keyword>
<keyword evidence="5" id="KW-0963">Cytoplasm</keyword>
<evidence type="ECO:0000256" key="5">
    <source>
        <dbReference type="ARBA" id="ARBA00022490"/>
    </source>
</evidence>
<evidence type="ECO:0000256" key="13">
    <source>
        <dbReference type="ARBA" id="ARBA00023212"/>
    </source>
</evidence>
<name>A0A6A7G4F9_9CRUS</name>
<feature type="compositionally biased region" description="Acidic residues" evidence="20">
    <location>
        <begin position="742"/>
        <end position="753"/>
    </location>
</feature>
<evidence type="ECO:0000256" key="18">
    <source>
        <dbReference type="ARBA" id="ARBA00074026"/>
    </source>
</evidence>
<dbReference type="GO" id="GO:0031966">
    <property type="term" value="C:mitochondrial membrane"/>
    <property type="evidence" value="ECO:0007669"/>
    <property type="project" value="UniProtKB-SubCell"/>
</dbReference>
<evidence type="ECO:0000256" key="7">
    <source>
        <dbReference type="ARBA" id="ARBA00022692"/>
    </source>
</evidence>
<protein>
    <recommendedName>
        <fullName evidence="18">Sarcolemmal membrane-associated protein</fullName>
    </recommendedName>
</protein>
<keyword evidence="6" id="KW-0597">Phosphoprotein</keyword>
<dbReference type="CDD" id="cd22679">
    <property type="entry name" value="FHA_SLMAP"/>
    <property type="match status" value="1"/>
</dbReference>
<dbReference type="PANTHER" id="PTHR15715">
    <property type="entry name" value="CENTROSOMAL PROTEIN OF 170 KDA"/>
    <property type="match status" value="1"/>
</dbReference>
<dbReference type="GO" id="GO:0005789">
    <property type="term" value="C:endoplasmic reticulum membrane"/>
    <property type="evidence" value="ECO:0007669"/>
    <property type="project" value="UniProtKB-SubCell"/>
</dbReference>
<feature type="region of interest" description="Disordered" evidence="20">
    <location>
        <begin position="1002"/>
        <end position="1113"/>
    </location>
</feature>
<feature type="compositionally biased region" description="Polar residues" evidence="20">
    <location>
        <begin position="1078"/>
        <end position="1088"/>
    </location>
</feature>
<proteinExistence type="evidence at transcript level"/>
<evidence type="ECO:0000256" key="14">
    <source>
        <dbReference type="ARBA" id="ARBA00057671"/>
    </source>
</evidence>
<keyword evidence="11" id="KW-0496">Mitochondrion</keyword>
<evidence type="ECO:0000256" key="4">
    <source>
        <dbReference type="ARBA" id="ARBA00022475"/>
    </source>
</evidence>
<keyword evidence="9" id="KW-1133">Transmembrane helix</keyword>
<feature type="compositionally biased region" description="Basic and acidic residues" evidence="20">
    <location>
        <begin position="660"/>
        <end position="675"/>
    </location>
</feature>
<sequence length="1318" mass="144477">MVNVVGVGVGGSGQQQQQQRGVLSLSDFILSAPLVVPPATSVGGQQTHTVDQLQLEQLELQKQDINSSSHDSPSNAPSKMTARATLQCRPNSHPFHERSLLLESSVKIGRSVARSRPGVDNSIFDCKVLSRNHALLWYEDGKFYLQDTKSSNGTFVNNQRLSKGSEESAPREVCSGDIVQFGVDVMENSRKVTHGCIIATMRLFMPDGQEAKASPSLSVTGLPSEAGVEVQQLKTCLQEAHYREAAIQTKLQALATIIQATQDAANQSWAAMIGEDRLLQKLEMMEAQLATYSKNWPEDRLREDVRRLLEEKCQYESHVKESLARMLNQKCQALTRLADAERSLAGSESELSQIRIVAESTQQQLTELLEQQAAQTQHVTSIQQQLQVAEQQLKECSESGGGGGGGKATDRDDDGTQQLQKLRDELATSCAKEEQLLAQMESATADADFSKQQLSALQARYATQNQQSNPDAQDDRESNSVVSSGVVAGEQRLQSARLKQYQLELRNGQTQLAALQKDVTAAEKAEERVMEEKRRLEEELNDARCQAESSNTLLHHLHHTITTLHNMLHTVTQHHTSSTGVMPDLVAENNSNNVNKSVLLITDENNSNFVRSSTELTDSPVKDIVSNNNVINAAISADVGNAGDDTINDANCDTAATDLKPAEEQDKEEKPDGNKLDTSTGVDDNKEMNDVNGTSPDPTPKIYDDLYEDFTATMTRKKDPLAEDDNSLSKKDEEPETKKEQGDEEAEEDEDVDSLSTDTTFTIVDTVQGSGVEKSTGQQSNRCRSTDAAHSAVLCLDRLTDHLHRLQELRESTGKKDIIAEGVVAALREQLQQATFATLNAAHETRALKTSLSSAESYAAARAAVVTELQQSTARLGAAGSIIKHQLQQLNTELLQQRQLVLQERSNGHSLLERLQEAEALAAEGVEQTEVLNKQLQLLKLRANLEAARVNKHIHVSGNKSMNHVKGNDGKNYVTGNDSKNDVTGNDCKNVMCNDIKNDVTSNDSKNDVTCNDNKNDVAGNDIKNDVTGSDIKNDVTGNDIKNDVTGNKSENAPTRNNDSEIDITKSNDSEKDVISINHVTNNDTGDTSQCSSSEDSVKQSVSESEAINSSEDVTRVDANKVNIDARDSVEPKKASEAEPEKPSEVQVASVSVSKIPTDYNTEAVELTSAAMVRSEEFELETVKLKTEVHELQLQVQQLAETKKTLLQQAVSQDLQKRDSGYCEESTGSAVSTPTLAEAPPSPAGGSDGKSRSSSDVEQELLAVRRHCEELKLRLATRDQDFTLLSLQNKTQQESSLRPWWTALLLALLFNWLYHCFT</sequence>
<evidence type="ECO:0000256" key="16">
    <source>
        <dbReference type="ARBA" id="ARBA00061687"/>
    </source>
</evidence>
<evidence type="ECO:0000256" key="20">
    <source>
        <dbReference type="SAM" id="MobiDB-lite"/>
    </source>
</evidence>
<feature type="compositionally biased region" description="Low complexity" evidence="20">
    <location>
        <begin position="1089"/>
        <end position="1106"/>
    </location>
</feature>
<dbReference type="GO" id="GO:0042383">
    <property type="term" value="C:sarcolemma"/>
    <property type="evidence" value="ECO:0007669"/>
    <property type="project" value="UniProtKB-SubCell"/>
</dbReference>
<feature type="compositionally biased region" description="Polar residues" evidence="20">
    <location>
        <begin position="1002"/>
        <end position="1013"/>
    </location>
</feature>
<feature type="compositionally biased region" description="Polar residues" evidence="20">
    <location>
        <begin position="461"/>
        <end position="471"/>
    </location>
</feature>
<feature type="compositionally biased region" description="Polar residues" evidence="20">
    <location>
        <begin position="1045"/>
        <end position="1057"/>
    </location>
</feature>
<evidence type="ECO:0000256" key="3">
    <source>
        <dbReference type="ARBA" id="ARBA00004389"/>
    </source>
</evidence>
<comment type="similarity">
    <text evidence="16">Belongs to the SLMAP family.</text>
</comment>
<evidence type="ECO:0000256" key="8">
    <source>
        <dbReference type="ARBA" id="ARBA00022824"/>
    </source>
</evidence>
<evidence type="ECO:0000256" key="2">
    <source>
        <dbReference type="ARBA" id="ARBA00004304"/>
    </source>
</evidence>
<keyword evidence="8" id="KW-0256">Endoplasmic reticulum</keyword>
<feature type="region of interest" description="Disordered" evidence="20">
    <location>
        <begin position="959"/>
        <end position="979"/>
    </location>
</feature>
<feature type="coiled-coil region" evidence="19">
    <location>
        <begin position="498"/>
        <end position="553"/>
    </location>
</feature>
<keyword evidence="10 19" id="KW-0175">Coiled coil</keyword>
<dbReference type="InterPro" id="IPR051176">
    <property type="entry name" value="Cent_Immune-Sig_Mod"/>
</dbReference>
<comment type="subunit">
    <text evidence="17">Homodimer. Interacts with myosin. Interacts with SIKE1 and both associate with the STRIPAK core complex composed of PP2A catalytic and scaffolding subunits, the striatins (PP2A regulatory subunits), the striatin-associated proteins MOB4, STRIP1 and STRIP2, PDCD10 and members of the STE20 kinases, such as STK24 and STK26. Interacts (via FHA domain) with STK3 (when phosphorylated); the interaction associates STK3 with the STRIPAK complex.</text>
</comment>
<dbReference type="Pfam" id="PF00498">
    <property type="entry name" value="FHA"/>
    <property type="match status" value="1"/>
</dbReference>
<accession>A0A6A7G4F9</accession>
<evidence type="ECO:0000256" key="10">
    <source>
        <dbReference type="ARBA" id="ARBA00023054"/>
    </source>
</evidence>
<feature type="region of interest" description="Disordered" evidence="20">
    <location>
        <begin position="393"/>
        <end position="414"/>
    </location>
</feature>
<dbReference type="InterPro" id="IPR008984">
    <property type="entry name" value="SMAD_FHA_dom_sf"/>
</dbReference>
<keyword evidence="12" id="KW-0472">Membrane</keyword>
<feature type="compositionally biased region" description="Polar residues" evidence="20">
    <location>
        <begin position="1226"/>
        <end position="1235"/>
    </location>
</feature>
<dbReference type="Gene3D" id="2.60.200.20">
    <property type="match status" value="1"/>
</dbReference>
<evidence type="ECO:0000256" key="12">
    <source>
        <dbReference type="ARBA" id="ARBA00023136"/>
    </source>
</evidence>
<feature type="coiled-coil region" evidence="19">
    <location>
        <begin position="1182"/>
        <end position="1209"/>
    </location>
</feature>
<dbReference type="SUPFAM" id="SSF57997">
    <property type="entry name" value="Tropomyosin"/>
    <property type="match status" value="1"/>
</dbReference>
<evidence type="ECO:0000256" key="1">
    <source>
        <dbReference type="ARBA" id="ARBA00004300"/>
    </source>
</evidence>
<reference evidence="22" key="1">
    <citation type="submission" date="2017-11" db="EMBL/GenBank/DDBJ databases">
        <title>The sensing device of the deep-sea amphipod.</title>
        <authorList>
            <person name="Kobayashi H."/>
            <person name="Nagahama T."/>
            <person name="Arai W."/>
            <person name="Sasagawa Y."/>
            <person name="Umeda M."/>
            <person name="Hayashi T."/>
            <person name="Nikaido I."/>
            <person name="Watanabe H."/>
            <person name="Oguri K."/>
            <person name="Kitazato H."/>
            <person name="Fujioka K."/>
            <person name="Kido Y."/>
            <person name="Takami H."/>
        </authorList>
    </citation>
    <scope>NUCLEOTIDE SEQUENCE</scope>
    <source>
        <tissue evidence="22">Whole body</tissue>
    </source>
</reference>
<evidence type="ECO:0000256" key="17">
    <source>
        <dbReference type="ARBA" id="ARBA00066015"/>
    </source>
</evidence>
<dbReference type="FunFam" id="2.60.200.20:FF:000003">
    <property type="entry name" value="sarcolemmal membrane-associated protein isoform X2"/>
    <property type="match status" value="1"/>
</dbReference>
<dbReference type="EMBL" id="IACT01005646">
    <property type="protein sequence ID" value="LAC24795.1"/>
    <property type="molecule type" value="mRNA"/>
</dbReference>
<dbReference type="SMART" id="SM00240">
    <property type="entry name" value="FHA"/>
    <property type="match status" value="1"/>
</dbReference>
<comment type="subcellular location">
    <subcellularLocation>
        <location evidence="15">Cell membrane</location>
        <location evidence="15">Sarcolemma</location>
        <topology evidence="15">Single-pass type IV membrane protein</topology>
    </subcellularLocation>
    <subcellularLocation>
        <location evidence="1">Cytoplasm</location>
        <location evidence="1">Cytoskeleton</location>
        <location evidence="1">Microtubule organizing center</location>
        <location evidence="1">Centrosome</location>
    </subcellularLocation>
    <subcellularLocation>
        <location evidence="3">Endoplasmic reticulum membrane</location>
        <topology evidence="3">Single-pass membrane protein</topology>
    </subcellularLocation>
    <subcellularLocation>
        <location evidence="2">Mitochondrion membrane</location>
        <topology evidence="2">Single-pass membrane protein</topology>
    </subcellularLocation>
</comment>
<dbReference type="GO" id="GO:0005813">
    <property type="term" value="C:centrosome"/>
    <property type="evidence" value="ECO:0007669"/>
    <property type="project" value="UniProtKB-SubCell"/>
</dbReference>
<feature type="compositionally biased region" description="Basic and acidic residues" evidence="20">
    <location>
        <begin position="1129"/>
        <end position="1144"/>
    </location>
</feature>
<evidence type="ECO:0000256" key="9">
    <source>
        <dbReference type="ARBA" id="ARBA00022989"/>
    </source>
</evidence>
<dbReference type="SUPFAM" id="SSF49879">
    <property type="entry name" value="SMAD/FHA domain"/>
    <property type="match status" value="1"/>
</dbReference>
<feature type="compositionally biased region" description="Polar residues" evidence="20">
    <location>
        <begin position="754"/>
        <end position="783"/>
    </location>
</feature>
<dbReference type="PROSITE" id="PS50006">
    <property type="entry name" value="FHA_DOMAIN"/>
    <property type="match status" value="1"/>
</dbReference>
<evidence type="ECO:0000256" key="19">
    <source>
        <dbReference type="SAM" id="Coils"/>
    </source>
</evidence>
<feature type="region of interest" description="Disordered" evidence="20">
    <location>
        <begin position="659"/>
        <end position="784"/>
    </location>
</feature>
<evidence type="ECO:0000259" key="21">
    <source>
        <dbReference type="PROSITE" id="PS50006"/>
    </source>
</evidence>
<feature type="domain" description="FHA" evidence="21">
    <location>
        <begin position="106"/>
        <end position="161"/>
    </location>
</feature>
<evidence type="ECO:0000256" key="11">
    <source>
        <dbReference type="ARBA" id="ARBA00023128"/>
    </source>
</evidence>
<evidence type="ECO:0000313" key="22">
    <source>
        <dbReference type="EMBL" id="LAC24795.1"/>
    </source>
</evidence>